<evidence type="ECO:0000313" key="4">
    <source>
        <dbReference type="Proteomes" id="UP000612899"/>
    </source>
</evidence>
<keyword evidence="1" id="KW-1133">Transmembrane helix</keyword>
<gene>
    <name evidence="3" type="ORF">Rhe02_28670</name>
</gene>
<dbReference type="AlphaFoldDB" id="A0A8J3Q6M6"/>
<accession>A0A8J3Q6M6</accession>
<evidence type="ECO:0000259" key="2">
    <source>
        <dbReference type="PROSITE" id="PS51549"/>
    </source>
</evidence>
<dbReference type="EMBL" id="BONY01000015">
    <property type="protein sequence ID" value="GIH04800.1"/>
    <property type="molecule type" value="Genomic_DNA"/>
</dbReference>
<organism evidence="3 4">
    <name type="scientific">Rhizocola hellebori</name>
    <dbReference type="NCBI Taxonomy" id="1392758"/>
    <lineage>
        <taxon>Bacteria</taxon>
        <taxon>Bacillati</taxon>
        <taxon>Actinomycetota</taxon>
        <taxon>Actinomycetes</taxon>
        <taxon>Micromonosporales</taxon>
        <taxon>Micromonosporaceae</taxon>
        <taxon>Rhizocola</taxon>
    </lineage>
</organism>
<sequence length="177" mass="19052">MRRKILWWGVAAVFILGAFGLYWFQPWKLFTSKTVNDAAPVVIATQPASSSAPAPSAAPVATLVGQGALVTHEHTTSGTAQLVLLPDGKLQLVLRDLATSDGPDLRIWLTDQPVLEGRAGWHVFDDGKYVELGRLKGTHGTQVYDVPADVRAGQYSSVTIWCKRFAVSFGAAPLAPL</sequence>
<evidence type="ECO:0000313" key="3">
    <source>
        <dbReference type="EMBL" id="GIH04800.1"/>
    </source>
</evidence>
<feature type="transmembrane region" description="Helical" evidence="1">
    <location>
        <begin position="6"/>
        <end position="24"/>
    </location>
</feature>
<keyword evidence="1" id="KW-0812">Transmembrane</keyword>
<dbReference type="Pfam" id="PF10517">
    <property type="entry name" value="DM13"/>
    <property type="match status" value="1"/>
</dbReference>
<name>A0A8J3Q6M6_9ACTN</name>
<protein>
    <recommendedName>
        <fullName evidence="2">DM13 domain-containing protein</fullName>
    </recommendedName>
</protein>
<dbReference type="InterPro" id="IPR019545">
    <property type="entry name" value="DM13_domain"/>
</dbReference>
<proteinExistence type="predicted"/>
<comment type="caution">
    <text evidence="3">The sequence shown here is derived from an EMBL/GenBank/DDBJ whole genome shotgun (WGS) entry which is preliminary data.</text>
</comment>
<dbReference type="RefSeq" id="WP_203908681.1">
    <property type="nucleotide sequence ID" value="NZ_BONY01000015.1"/>
</dbReference>
<feature type="domain" description="DM13" evidence="2">
    <location>
        <begin position="61"/>
        <end position="175"/>
    </location>
</feature>
<dbReference type="PROSITE" id="PS51549">
    <property type="entry name" value="DM13"/>
    <property type="match status" value="1"/>
</dbReference>
<keyword evidence="1" id="KW-0472">Membrane</keyword>
<evidence type="ECO:0000256" key="1">
    <source>
        <dbReference type="SAM" id="Phobius"/>
    </source>
</evidence>
<reference evidence="3" key="1">
    <citation type="submission" date="2021-01" db="EMBL/GenBank/DDBJ databases">
        <title>Whole genome shotgun sequence of Rhizocola hellebori NBRC 109834.</title>
        <authorList>
            <person name="Komaki H."/>
            <person name="Tamura T."/>
        </authorList>
    </citation>
    <scope>NUCLEOTIDE SEQUENCE</scope>
    <source>
        <strain evidence="3">NBRC 109834</strain>
    </source>
</reference>
<dbReference type="Proteomes" id="UP000612899">
    <property type="component" value="Unassembled WGS sequence"/>
</dbReference>
<keyword evidence="4" id="KW-1185">Reference proteome</keyword>